<proteinExistence type="predicted"/>
<dbReference type="PANTHER" id="PTHR43384:SF14">
    <property type="entry name" value="ESX-1 SECRETION-ASSOCIATED PROTEIN ESPI"/>
    <property type="match status" value="1"/>
</dbReference>
<dbReference type="EMBL" id="JBHSON010000081">
    <property type="protein sequence ID" value="MFC5752133.1"/>
    <property type="molecule type" value="Genomic_DNA"/>
</dbReference>
<accession>A0ABW1ABQ0</accession>
<dbReference type="SUPFAM" id="SSF52540">
    <property type="entry name" value="P-loop containing nucleoside triphosphate hydrolases"/>
    <property type="match status" value="1"/>
</dbReference>
<comment type="caution">
    <text evidence="1">The sequence shown here is derived from an EMBL/GenBank/DDBJ whole genome shotgun (WGS) entry which is preliminary data.</text>
</comment>
<dbReference type="Gene3D" id="3.40.50.300">
    <property type="entry name" value="P-loop containing nucleotide triphosphate hydrolases"/>
    <property type="match status" value="1"/>
</dbReference>
<gene>
    <name evidence="1" type="ORF">ACFPZN_41540</name>
</gene>
<evidence type="ECO:0000313" key="2">
    <source>
        <dbReference type="Proteomes" id="UP001596074"/>
    </source>
</evidence>
<dbReference type="InterPro" id="IPR050625">
    <property type="entry name" value="ParA/MinD_ATPase"/>
</dbReference>
<dbReference type="PANTHER" id="PTHR43384">
    <property type="entry name" value="SEPTUM SITE-DETERMINING PROTEIN MIND HOMOLOG, CHLOROPLASTIC-RELATED"/>
    <property type="match status" value="1"/>
</dbReference>
<dbReference type="RefSeq" id="WP_378288091.1">
    <property type="nucleotide sequence ID" value="NZ_JBHSON010000081.1"/>
</dbReference>
<name>A0ABW1ABQ0_9ACTN</name>
<keyword evidence="2" id="KW-1185">Reference proteome</keyword>
<dbReference type="Proteomes" id="UP001596074">
    <property type="component" value="Unassembled WGS sequence"/>
</dbReference>
<evidence type="ECO:0000313" key="1">
    <source>
        <dbReference type="EMBL" id="MFC5752133.1"/>
    </source>
</evidence>
<sequence length="220" mass="23083">MSIRDGAGKSSIAALLARTIQQHRDDRVLAIDADPGLGALPRRLGVAGQTSSLQSIIAARPRSWAEASPHLAHTETGVWVLGAQELTHDAYRSGAGLLSRYFSVAIIDCSTGIGSPLHQSILSSAHAQVFVVPGTQDGAVSAQAALHHLQENGHNPVVALVAHTPDARDLLNTDAIIVPFDRHLETGTTITPDRVGAATHTAIARIAAESFGRAQREGTL</sequence>
<organism evidence="1 2">
    <name type="scientific">Actinomadura rugatobispora</name>
    <dbReference type="NCBI Taxonomy" id="1994"/>
    <lineage>
        <taxon>Bacteria</taxon>
        <taxon>Bacillati</taxon>
        <taxon>Actinomycetota</taxon>
        <taxon>Actinomycetes</taxon>
        <taxon>Streptosporangiales</taxon>
        <taxon>Thermomonosporaceae</taxon>
        <taxon>Actinomadura</taxon>
    </lineage>
</organism>
<protein>
    <submittedName>
        <fullName evidence="1">MinD/ParA family protein</fullName>
    </submittedName>
</protein>
<reference evidence="2" key="1">
    <citation type="journal article" date="2019" name="Int. J. Syst. Evol. Microbiol.">
        <title>The Global Catalogue of Microorganisms (GCM) 10K type strain sequencing project: providing services to taxonomists for standard genome sequencing and annotation.</title>
        <authorList>
            <consortium name="The Broad Institute Genomics Platform"/>
            <consortium name="The Broad Institute Genome Sequencing Center for Infectious Disease"/>
            <person name="Wu L."/>
            <person name="Ma J."/>
        </authorList>
    </citation>
    <scope>NUCLEOTIDE SEQUENCE [LARGE SCALE GENOMIC DNA]</scope>
    <source>
        <strain evidence="2">KCTC 42087</strain>
    </source>
</reference>
<dbReference type="InterPro" id="IPR027417">
    <property type="entry name" value="P-loop_NTPase"/>
</dbReference>